<reference evidence="5" key="1">
    <citation type="submission" date="2020-11" db="EMBL/GenBank/DDBJ databases">
        <authorList>
            <person name="Whiteford S."/>
        </authorList>
    </citation>
    <scope>NUCLEOTIDE SEQUENCE</scope>
</reference>
<dbReference type="EMBL" id="CAJHNJ030000033">
    <property type="protein sequence ID" value="CAG9127102.1"/>
    <property type="molecule type" value="Genomic_DNA"/>
</dbReference>
<dbReference type="AlphaFoldDB" id="A0A8S4FGG0"/>
<dbReference type="PANTHER" id="PTHR10380">
    <property type="entry name" value="CUTICLE PROTEIN"/>
    <property type="match status" value="1"/>
</dbReference>
<proteinExistence type="predicted"/>
<keyword evidence="2 4" id="KW-0732">Signal</keyword>
<dbReference type="InterPro" id="IPR000618">
    <property type="entry name" value="Insect_cuticle"/>
</dbReference>
<evidence type="ECO:0000256" key="2">
    <source>
        <dbReference type="ARBA" id="ARBA00022729"/>
    </source>
</evidence>
<evidence type="ECO:0000313" key="5">
    <source>
        <dbReference type="EMBL" id="CAG9127102.1"/>
    </source>
</evidence>
<evidence type="ECO:0000313" key="6">
    <source>
        <dbReference type="Proteomes" id="UP000653454"/>
    </source>
</evidence>
<feature type="signal peptide" evidence="4">
    <location>
        <begin position="1"/>
        <end position="31"/>
    </location>
</feature>
<keyword evidence="6" id="KW-1185">Reference proteome</keyword>
<evidence type="ECO:0000256" key="1">
    <source>
        <dbReference type="ARBA" id="ARBA00022460"/>
    </source>
</evidence>
<dbReference type="PANTHER" id="PTHR10380:SF237">
    <property type="entry name" value="CUTICULAR PROTEIN 65AU, ISOFORM A-RELATED"/>
    <property type="match status" value="1"/>
</dbReference>
<gene>
    <name evidence="5" type="ORF">PLXY2_LOCUS8825</name>
</gene>
<dbReference type="Pfam" id="PF00379">
    <property type="entry name" value="Chitin_bind_4"/>
    <property type="match status" value="1"/>
</dbReference>
<dbReference type="InterPro" id="IPR050468">
    <property type="entry name" value="Cuticle_Struct_Prot"/>
</dbReference>
<dbReference type="GO" id="GO:0008010">
    <property type="term" value="F:structural constituent of chitin-based larval cuticle"/>
    <property type="evidence" value="ECO:0007669"/>
    <property type="project" value="TreeGrafter"/>
</dbReference>
<evidence type="ECO:0000256" key="3">
    <source>
        <dbReference type="PROSITE-ProRule" id="PRU00497"/>
    </source>
</evidence>
<evidence type="ECO:0000256" key="4">
    <source>
        <dbReference type="SAM" id="SignalP"/>
    </source>
</evidence>
<organism evidence="5 6">
    <name type="scientific">Plutella xylostella</name>
    <name type="common">Diamondback moth</name>
    <name type="synonym">Plutella maculipennis</name>
    <dbReference type="NCBI Taxonomy" id="51655"/>
    <lineage>
        <taxon>Eukaryota</taxon>
        <taxon>Metazoa</taxon>
        <taxon>Ecdysozoa</taxon>
        <taxon>Arthropoda</taxon>
        <taxon>Hexapoda</taxon>
        <taxon>Insecta</taxon>
        <taxon>Pterygota</taxon>
        <taxon>Neoptera</taxon>
        <taxon>Endopterygota</taxon>
        <taxon>Lepidoptera</taxon>
        <taxon>Glossata</taxon>
        <taxon>Ditrysia</taxon>
        <taxon>Yponomeutoidea</taxon>
        <taxon>Plutellidae</taxon>
        <taxon>Plutella</taxon>
    </lineage>
</organism>
<accession>A0A8S4FGG0</accession>
<dbReference type="PRINTS" id="PR00947">
    <property type="entry name" value="CUTICLE"/>
</dbReference>
<dbReference type="GO" id="GO:0062129">
    <property type="term" value="C:chitin-based extracellular matrix"/>
    <property type="evidence" value="ECO:0007669"/>
    <property type="project" value="TreeGrafter"/>
</dbReference>
<dbReference type="PROSITE" id="PS51155">
    <property type="entry name" value="CHIT_BIND_RR_2"/>
    <property type="match status" value="1"/>
</dbReference>
<dbReference type="Proteomes" id="UP000653454">
    <property type="component" value="Unassembled WGS sequence"/>
</dbReference>
<protein>
    <submittedName>
        <fullName evidence="5">(diamondback moth) hypothetical protein</fullName>
    </submittedName>
</protein>
<feature type="chain" id="PRO_5035815221" evidence="4">
    <location>
        <begin position="32"/>
        <end position="142"/>
    </location>
</feature>
<dbReference type="InterPro" id="IPR031311">
    <property type="entry name" value="CHIT_BIND_RR_consensus"/>
</dbReference>
<name>A0A8S4FGG0_PLUXY</name>
<keyword evidence="1 3" id="KW-0193">Cuticle</keyword>
<comment type="caution">
    <text evidence="5">The sequence shown here is derived from an EMBL/GenBank/DDBJ whole genome shotgun (WGS) entry which is preliminary data.</text>
</comment>
<sequence length="142" mass="15000">MHLLCSDITGPHIFNMKFLVLAACMVAAACAQGPDAAAPVLRSESDVQPEGFNYVYETGNGISAQASGALKKVDNYDALAVQGSYKYTAPDGSVVQFNYVADENGYQPQSDSLPVGPEIPAAIVRSLQYIAAHPPPVNAVRN</sequence>
<dbReference type="PROSITE" id="PS00233">
    <property type="entry name" value="CHIT_BIND_RR_1"/>
    <property type="match status" value="1"/>
</dbReference>